<dbReference type="RefSeq" id="WP_331808225.1">
    <property type="nucleotide sequence ID" value="NZ_JAZHOU010000001.1"/>
</dbReference>
<reference evidence="1 2" key="1">
    <citation type="submission" date="2024-02" db="EMBL/GenBank/DDBJ databases">
        <title>Winogradskyella poriferorum JCM 12885.</title>
        <authorList>
            <person name="Zhang D.-F."/>
            <person name="Fu Z.-Y."/>
        </authorList>
    </citation>
    <scope>NUCLEOTIDE SEQUENCE [LARGE SCALE GENOMIC DNA]</scope>
    <source>
        <strain evidence="1 2">JCM 12885</strain>
    </source>
</reference>
<organism evidence="1 2">
    <name type="scientific">Winogradskyella poriferorum</name>
    <dbReference type="NCBI Taxonomy" id="307627"/>
    <lineage>
        <taxon>Bacteria</taxon>
        <taxon>Pseudomonadati</taxon>
        <taxon>Bacteroidota</taxon>
        <taxon>Flavobacteriia</taxon>
        <taxon>Flavobacteriales</taxon>
        <taxon>Flavobacteriaceae</taxon>
        <taxon>Winogradskyella</taxon>
    </lineage>
</organism>
<sequence length="129" mass="15537">MKAEQEFTVWDETFKPTYIIEQINFPKKEESLYLKRKTWGITGNHQTTEISTNKELKFETDTLSNYVFNGFSEIIYKVEDSTLIIYSHHKPKVPIKFESKIKIDLREYKNNAEWKDLRKKAEKSYQIFE</sequence>
<dbReference type="EMBL" id="JAZHOU010000001">
    <property type="protein sequence ID" value="MEF3077382.1"/>
    <property type="molecule type" value="Genomic_DNA"/>
</dbReference>
<keyword evidence="2" id="KW-1185">Reference proteome</keyword>
<gene>
    <name evidence="1" type="ORF">V1468_00065</name>
</gene>
<proteinExistence type="predicted"/>
<evidence type="ECO:0000313" key="2">
    <source>
        <dbReference type="Proteomes" id="UP001356704"/>
    </source>
</evidence>
<name>A0ABU7W057_9FLAO</name>
<protein>
    <submittedName>
        <fullName evidence="1">Uncharacterized protein</fullName>
    </submittedName>
</protein>
<dbReference type="Proteomes" id="UP001356704">
    <property type="component" value="Unassembled WGS sequence"/>
</dbReference>
<comment type="caution">
    <text evidence="1">The sequence shown here is derived from an EMBL/GenBank/DDBJ whole genome shotgun (WGS) entry which is preliminary data.</text>
</comment>
<evidence type="ECO:0000313" key="1">
    <source>
        <dbReference type="EMBL" id="MEF3077382.1"/>
    </source>
</evidence>
<accession>A0ABU7W057</accession>